<dbReference type="Proteomes" id="UP000261600">
    <property type="component" value="Unplaced"/>
</dbReference>
<keyword evidence="12" id="KW-1185">Reference proteome</keyword>
<evidence type="ECO:0000256" key="5">
    <source>
        <dbReference type="ARBA" id="ARBA00022840"/>
    </source>
</evidence>
<keyword evidence="6" id="KW-0832">Ubl conjugation</keyword>
<dbReference type="STRING" id="43700.ENSMALP00000015009"/>
<dbReference type="Pfam" id="PF17779">
    <property type="entry name" value="WHD_NOD2"/>
    <property type="match status" value="1"/>
</dbReference>
<dbReference type="InterPro" id="IPR032675">
    <property type="entry name" value="LRR_dom_sf"/>
</dbReference>
<evidence type="ECO:0008006" key="13">
    <source>
        <dbReference type="Google" id="ProtNLM"/>
    </source>
</evidence>
<dbReference type="InterPro" id="IPR041267">
    <property type="entry name" value="NLRP_HD2"/>
</dbReference>
<evidence type="ECO:0000256" key="8">
    <source>
        <dbReference type="ARBA" id="ARBA00023233"/>
    </source>
</evidence>
<reference evidence="11" key="2">
    <citation type="submission" date="2025-09" db="UniProtKB">
        <authorList>
            <consortium name="Ensembl"/>
        </authorList>
    </citation>
    <scope>IDENTIFICATION</scope>
</reference>
<keyword evidence="5" id="KW-0067">ATP-binding</keyword>
<dbReference type="GO" id="GO:0005737">
    <property type="term" value="C:cytoplasm"/>
    <property type="evidence" value="ECO:0007669"/>
    <property type="project" value="TreeGrafter"/>
</dbReference>
<evidence type="ECO:0000259" key="9">
    <source>
        <dbReference type="Pfam" id="PF17776"/>
    </source>
</evidence>
<evidence type="ECO:0000313" key="11">
    <source>
        <dbReference type="Ensembl" id="ENSMALP00000015009.1"/>
    </source>
</evidence>
<dbReference type="Gene3D" id="3.80.10.10">
    <property type="entry name" value="Ribonuclease Inhibitor"/>
    <property type="match status" value="1"/>
</dbReference>
<keyword evidence="8" id="KW-1271">Inflammasome</keyword>
<dbReference type="GO" id="GO:0050729">
    <property type="term" value="P:positive regulation of inflammatory response"/>
    <property type="evidence" value="ECO:0007669"/>
    <property type="project" value="TreeGrafter"/>
</dbReference>
<sequence length="557" mass="63090">MVALIKGSLLPEASVILTTRPSTEAPKRFFQRCCVVLGFEEDQVKEYTTKFYKDREVARKVYDYILNNDNLFVLSFIPLYCYIICTAMAEFFSSGAQDAGDQKSLELNPPRTVSEVYFCYLFTAVKHHALRGRAERSTPRSEVLSLAKQHLTNLGKLAYENLLQKKIMFNREDLKNYGVTPADIQSTFLCHILQPLKEETVEMFSFFHLTVQEHLAALYCAINFFSQEDIIQALDFWCFGVHPPSSTAAPLQNTDVSKDKLESLQMFTRFFMGMLRSRLAGQLDGLVVSPMEQGDAIPAGLGLWFQDQFKNRKLENQKSLNLLHCLMEFHMKEATSIAAPEIKKLNLFKMKLSVVDCAAMHYVLQFSPHKLQELNLGYSNIGNKGLQRLGPILHRCESLYSSTPVYSMCGNNLGPEGVLEMWNALEYNTTVEELYLDITGITERGTENIVNCLSKNTSLKTLTLRELEQRRPELQIIANFVDDLGLLQAYLGWVDEIQVDRDQMDSVKNVDALQSVLKGLQVAGEQVEKGDNAEKAKELETKIVELLKSSTDLTGGR</sequence>
<keyword evidence="3" id="KW-0677">Repeat</keyword>
<evidence type="ECO:0000313" key="12">
    <source>
        <dbReference type="Proteomes" id="UP000261600"/>
    </source>
</evidence>
<keyword evidence="7" id="KW-0395">Inflammatory response</keyword>
<keyword evidence="4" id="KW-0547">Nucleotide-binding</keyword>
<evidence type="ECO:0000256" key="6">
    <source>
        <dbReference type="ARBA" id="ARBA00022843"/>
    </source>
</evidence>
<evidence type="ECO:0000256" key="4">
    <source>
        <dbReference type="ARBA" id="ARBA00022741"/>
    </source>
</evidence>
<dbReference type="PANTHER" id="PTHR45690:SF19">
    <property type="entry name" value="NACHT, LRR AND PYD DOMAINS-CONTAINING PROTEIN 3"/>
    <property type="match status" value="1"/>
</dbReference>
<feature type="domain" description="NACHT LRR and PYD" evidence="9">
    <location>
        <begin position="208"/>
        <end position="331"/>
    </location>
</feature>
<evidence type="ECO:0000256" key="1">
    <source>
        <dbReference type="ARBA" id="ARBA00004110"/>
    </source>
</evidence>
<dbReference type="SUPFAM" id="SSF52047">
    <property type="entry name" value="RNI-like"/>
    <property type="match status" value="1"/>
</dbReference>
<evidence type="ECO:0000256" key="2">
    <source>
        <dbReference type="ARBA" id="ARBA00022490"/>
    </source>
</evidence>
<dbReference type="InterPro" id="IPR050637">
    <property type="entry name" value="NLRP_innate_immun_reg"/>
</dbReference>
<name>A0A3Q3J8M3_MONAL</name>
<proteinExistence type="predicted"/>
<dbReference type="InterPro" id="IPR041075">
    <property type="entry name" value="NOD1/2_WH"/>
</dbReference>
<evidence type="ECO:0000256" key="3">
    <source>
        <dbReference type="ARBA" id="ARBA00022737"/>
    </source>
</evidence>
<comment type="subcellular location">
    <subcellularLocation>
        <location evidence="1">Inflammasome</location>
    </subcellularLocation>
</comment>
<dbReference type="Ensembl" id="ENSMALT00000015317.1">
    <property type="protein sequence ID" value="ENSMALP00000015009.1"/>
    <property type="gene ID" value="ENSMALG00000010548.1"/>
</dbReference>
<keyword evidence="2" id="KW-0963">Cytoplasm</keyword>
<evidence type="ECO:0000256" key="7">
    <source>
        <dbReference type="ARBA" id="ARBA00023198"/>
    </source>
</evidence>
<reference evidence="11" key="1">
    <citation type="submission" date="2025-08" db="UniProtKB">
        <authorList>
            <consortium name="Ensembl"/>
        </authorList>
    </citation>
    <scope>IDENTIFICATION</scope>
</reference>
<protein>
    <recommendedName>
        <fullName evidence="13">NACHT LRR and PYD domain-containing protein</fullName>
    </recommendedName>
</protein>
<dbReference type="Pfam" id="PF17776">
    <property type="entry name" value="NLRC4_HD2"/>
    <property type="match status" value="1"/>
</dbReference>
<accession>A0A3Q3J8M3</accession>
<dbReference type="PANTHER" id="PTHR45690">
    <property type="entry name" value="NACHT, LRR AND PYD DOMAINS-CONTAINING PROTEIN 12"/>
    <property type="match status" value="1"/>
</dbReference>
<organism evidence="11 12">
    <name type="scientific">Monopterus albus</name>
    <name type="common">Swamp eel</name>
    <dbReference type="NCBI Taxonomy" id="43700"/>
    <lineage>
        <taxon>Eukaryota</taxon>
        <taxon>Metazoa</taxon>
        <taxon>Chordata</taxon>
        <taxon>Craniata</taxon>
        <taxon>Vertebrata</taxon>
        <taxon>Euteleostomi</taxon>
        <taxon>Actinopterygii</taxon>
        <taxon>Neopterygii</taxon>
        <taxon>Teleostei</taxon>
        <taxon>Neoteleostei</taxon>
        <taxon>Acanthomorphata</taxon>
        <taxon>Anabantaria</taxon>
        <taxon>Synbranchiformes</taxon>
        <taxon>Synbranchidae</taxon>
        <taxon>Monopterus</taxon>
    </lineage>
</organism>
<dbReference type="GO" id="GO:0005524">
    <property type="term" value="F:ATP binding"/>
    <property type="evidence" value="ECO:0007669"/>
    <property type="project" value="UniProtKB-KW"/>
</dbReference>
<feature type="domain" description="NOD1/2 winged helix" evidence="10">
    <location>
        <begin position="151"/>
        <end position="206"/>
    </location>
</feature>
<evidence type="ECO:0000259" key="10">
    <source>
        <dbReference type="Pfam" id="PF17779"/>
    </source>
</evidence>
<dbReference type="AlphaFoldDB" id="A0A3Q3J8M3"/>